<sequence>KLPTPSWVFLLQFRREPKPGDLIEIFHIGYEHWAIYVGDGYVIHLVPPGDLGTRSTIVCSIPSSKAVVKQELLKDVVGNCFYRINNHLDHEYRPEPVNKIIRSAKEKIGERMEYSLLENNCEHFVTNLRYGWPHSKQVVGKSLGQPSTMTGLLRRAHRQGIFSRSTGLCNSSRICL</sequence>
<dbReference type="Proteomes" id="UP000472268">
    <property type="component" value="Chromosome 11"/>
</dbReference>
<proteinExistence type="inferred from homology"/>
<dbReference type="PANTHER" id="PTHR13943">
    <property type="entry name" value="HRAS-LIKE SUPPRESSOR - RELATED"/>
    <property type="match status" value="1"/>
</dbReference>
<evidence type="ECO:0000256" key="1">
    <source>
        <dbReference type="ARBA" id="ARBA00007824"/>
    </source>
</evidence>
<feature type="domain" description="LRAT" evidence="5">
    <location>
        <begin position="22"/>
        <end position="137"/>
    </location>
</feature>
<dbReference type="Ensembl" id="ENSSSUT00005040066.1">
    <property type="protein sequence ID" value="ENSSSUP00005035173.1"/>
    <property type="gene ID" value="ENSSSUG00005022570.1"/>
</dbReference>
<dbReference type="GO" id="GO:0005737">
    <property type="term" value="C:cytoplasm"/>
    <property type="evidence" value="ECO:0007669"/>
    <property type="project" value="TreeGrafter"/>
</dbReference>
<evidence type="ECO:0000256" key="2">
    <source>
        <dbReference type="ARBA" id="ARBA00022679"/>
    </source>
</evidence>
<dbReference type="PANTHER" id="PTHR13943:SF36">
    <property type="entry name" value="PHOSPHOLIPASE A AND ACYLTRANSFERASE 4"/>
    <property type="match status" value="1"/>
</dbReference>
<dbReference type="GO" id="GO:0004623">
    <property type="term" value="F:phospholipase A2 activity"/>
    <property type="evidence" value="ECO:0007669"/>
    <property type="project" value="TreeGrafter"/>
</dbReference>
<reference evidence="6 7" key="1">
    <citation type="submission" date="2019-05" db="EMBL/GenBank/DDBJ databases">
        <title>A Chromosome-scale Meerkat (S. suricatta) Genome Assembly.</title>
        <authorList>
            <person name="Dudchenko O."/>
            <person name="Lieberman Aiden E."/>
            <person name="Tung J."/>
            <person name="Barreiro L.B."/>
            <person name="Clutton-Brock T.H."/>
        </authorList>
    </citation>
    <scope>NUCLEOTIDE SEQUENCE [LARGE SCALE GENOMIC DNA]</scope>
</reference>
<protein>
    <recommendedName>
        <fullName evidence="5">LRAT domain-containing protein</fullName>
    </recommendedName>
</protein>
<keyword evidence="2" id="KW-0808">Transferase</keyword>
<dbReference type="Gene3D" id="3.90.1720.10">
    <property type="entry name" value="endopeptidase domain like (from Nostoc punctiforme)"/>
    <property type="match status" value="1"/>
</dbReference>
<keyword evidence="3" id="KW-0378">Hydrolase</keyword>
<evidence type="ECO:0000313" key="6">
    <source>
        <dbReference type="Ensembl" id="ENSSSUP00005035173.1"/>
    </source>
</evidence>
<accession>A0A673VC41</accession>
<dbReference type="GO" id="GO:0008970">
    <property type="term" value="F:phospholipase A1 activity"/>
    <property type="evidence" value="ECO:0007669"/>
    <property type="project" value="TreeGrafter"/>
</dbReference>
<dbReference type="GO" id="GO:0070292">
    <property type="term" value="P:N-acylphosphatidylethanolamine metabolic process"/>
    <property type="evidence" value="ECO:0007669"/>
    <property type="project" value="TreeGrafter"/>
</dbReference>
<evidence type="ECO:0000313" key="7">
    <source>
        <dbReference type="Proteomes" id="UP000472268"/>
    </source>
</evidence>
<keyword evidence="4" id="KW-0443">Lipid metabolism</keyword>
<comment type="similarity">
    <text evidence="1">Belongs to the H-rev107 family.</text>
</comment>
<dbReference type="PROSITE" id="PS51934">
    <property type="entry name" value="LRAT"/>
    <property type="match status" value="1"/>
</dbReference>
<dbReference type="InterPro" id="IPR051496">
    <property type="entry name" value="H-rev107_PLA/AT"/>
</dbReference>
<evidence type="ECO:0000259" key="5">
    <source>
        <dbReference type="PROSITE" id="PS51934"/>
    </source>
</evidence>
<organism evidence="6 7">
    <name type="scientific">Suricata suricatta</name>
    <name type="common">Meerkat</name>
    <dbReference type="NCBI Taxonomy" id="37032"/>
    <lineage>
        <taxon>Eukaryota</taxon>
        <taxon>Metazoa</taxon>
        <taxon>Chordata</taxon>
        <taxon>Craniata</taxon>
        <taxon>Vertebrata</taxon>
        <taxon>Euteleostomi</taxon>
        <taxon>Mammalia</taxon>
        <taxon>Eutheria</taxon>
        <taxon>Laurasiatheria</taxon>
        <taxon>Carnivora</taxon>
        <taxon>Feliformia</taxon>
        <taxon>Herpestidae</taxon>
        <taxon>Suricata</taxon>
    </lineage>
</organism>
<evidence type="ECO:0000256" key="3">
    <source>
        <dbReference type="ARBA" id="ARBA00022801"/>
    </source>
</evidence>
<name>A0A673VC41_SURSU</name>
<dbReference type="InterPro" id="IPR007053">
    <property type="entry name" value="LRAT_dom"/>
</dbReference>
<dbReference type="Pfam" id="PF04970">
    <property type="entry name" value="LRAT"/>
    <property type="match status" value="1"/>
</dbReference>
<reference evidence="6" key="2">
    <citation type="submission" date="2025-08" db="UniProtKB">
        <authorList>
            <consortium name="Ensembl"/>
        </authorList>
    </citation>
    <scope>IDENTIFICATION</scope>
</reference>
<evidence type="ECO:0000256" key="4">
    <source>
        <dbReference type="ARBA" id="ARBA00023098"/>
    </source>
</evidence>
<dbReference type="OMA" id="VPECRQV"/>
<dbReference type="GO" id="GO:0016410">
    <property type="term" value="F:N-acyltransferase activity"/>
    <property type="evidence" value="ECO:0007669"/>
    <property type="project" value="TreeGrafter"/>
</dbReference>
<keyword evidence="7" id="KW-1185">Reference proteome</keyword>
<reference evidence="6" key="3">
    <citation type="submission" date="2025-09" db="UniProtKB">
        <authorList>
            <consortium name="Ensembl"/>
        </authorList>
    </citation>
    <scope>IDENTIFICATION</scope>
</reference>
<dbReference type="AlphaFoldDB" id="A0A673VC41"/>